<accession>A0A2A4I9R2</accession>
<gene>
    <name evidence="2" type="ORF">COA07_07380</name>
</gene>
<feature type="chain" id="PRO_5012765693" description="TonB C-terminal domain-containing protein" evidence="1">
    <location>
        <begin position="18"/>
        <end position="266"/>
    </location>
</feature>
<evidence type="ECO:0000313" key="2">
    <source>
        <dbReference type="EMBL" id="PCG15331.1"/>
    </source>
</evidence>
<evidence type="ECO:0008006" key="4">
    <source>
        <dbReference type="Google" id="ProtNLM"/>
    </source>
</evidence>
<organism evidence="2 3">
    <name type="scientific">Sphingomonas adhaesiva</name>
    <dbReference type="NCBI Taxonomy" id="28212"/>
    <lineage>
        <taxon>Bacteria</taxon>
        <taxon>Pseudomonadati</taxon>
        <taxon>Pseudomonadota</taxon>
        <taxon>Alphaproteobacteria</taxon>
        <taxon>Sphingomonadales</taxon>
        <taxon>Sphingomonadaceae</taxon>
        <taxon>Sphingomonas</taxon>
    </lineage>
</organism>
<dbReference type="Proteomes" id="UP000218323">
    <property type="component" value="Unassembled WGS sequence"/>
</dbReference>
<feature type="signal peptide" evidence="1">
    <location>
        <begin position="1"/>
        <end position="17"/>
    </location>
</feature>
<sequence length="266" mass="27583">MFGIVISATLLSLPQAAATSGASPAKWVLHADQARCVLERQDASVRFAVDTTPGSDTFALVVAGPGLRHSDRLMRVTIAGTDAAAEVRGLAQIRLARDGTVIARIAGLPPKLLDGLHGAGPLTLRIDGSDPVVLSLPGVARAVTALRGCVADQLIEWGADPAQFAPGGQPPVALRDRDDWLANRDLLAIMGLSPAPVLDATFRVAVSATGVAAECQPQSDDIPATVVAAVCSRIAGKTLVTPAHDHQGRPVRGVVTFRIQLSRQAS</sequence>
<keyword evidence="1" id="KW-0732">Signal</keyword>
<dbReference type="AlphaFoldDB" id="A0A2A4I9R2"/>
<evidence type="ECO:0000256" key="1">
    <source>
        <dbReference type="SAM" id="SignalP"/>
    </source>
</evidence>
<protein>
    <recommendedName>
        <fullName evidence="4">TonB C-terminal domain-containing protein</fullName>
    </recommendedName>
</protein>
<dbReference type="EMBL" id="NWVC01000002">
    <property type="protein sequence ID" value="PCG15331.1"/>
    <property type="molecule type" value="Genomic_DNA"/>
</dbReference>
<reference evidence="2 3" key="1">
    <citation type="submission" date="2017-09" db="EMBL/GenBank/DDBJ databases">
        <title>Sphingomonas adhaesiva DSM 7418, whole genome shotgun sequence.</title>
        <authorList>
            <person name="Feng G."/>
            <person name="Zhu H."/>
        </authorList>
    </citation>
    <scope>NUCLEOTIDE SEQUENCE [LARGE SCALE GENOMIC DNA]</scope>
    <source>
        <strain evidence="2 3">DSM 7418</strain>
    </source>
</reference>
<comment type="caution">
    <text evidence="2">The sequence shown here is derived from an EMBL/GenBank/DDBJ whole genome shotgun (WGS) entry which is preliminary data.</text>
</comment>
<keyword evidence="3" id="KW-1185">Reference proteome</keyword>
<dbReference type="RefSeq" id="WP_066711166.1">
    <property type="nucleotide sequence ID" value="NZ_JBHIWA010000038.1"/>
</dbReference>
<name>A0A2A4I9R2_9SPHN</name>
<proteinExistence type="predicted"/>
<evidence type="ECO:0000313" key="3">
    <source>
        <dbReference type="Proteomes" id="UP000218323"/>
    </source>
</evidence>